<dbReference type="Proteomes" id="UP001501509">
    <property type="component" value="Unassembled WGS sequence"/>
</dbReference>
<keyword evidence="1" id="KW-0472">Membrane</keyword>
<evidence type="ECO:0000313" key="3">
    <source>
        <dbReference type="Proteomes" id="UP001501509"/>
    </source>
</evidence>
<accession>A0ABP6C9K7</accession>
<feature type="transmembrane region" description="Helical" evidence="1">
    <location>
        <begin position="39"/>
        <end position="57"/>
    </location>
</feature>
<protein>
    <submittedName>
        <fullName evidence="2">Uncharacterized protein</fullName>
    </submittedName>
</protein>
<name>A0ABP6C9K7_9ACTN</name>
<dbReference type="EMBL" id="BAAATD010000006">
    <property type="protein sequence ID" value="GAA2607987.1"/>
    <property type="molecule type" value="Genomic_DNA"/>
</dbReference>
<feature type="transmembrane region" description="Helical" evidence="1">
    <location>
        <begin position="12"/>
        <end position="33"/>
    </location>
</feature>
<keyword evidence="1" id="KW-1133">Transmembrane helix</keyword>
<evidence type="ECO:0000256" key="1">
    <source>
        <dbReference type="SAM" id="Phobius"/>
    </source>
</evidence>
<comment type="caution">
    <text evidence="2">The sequence shown here is derived from an EMBL/GenBank/DDBJ whole genome shotgun (WGS) entry which is preliminary data.</text>
</comment>
<gene>
    <name evidence="2" type="ORF">GCM10010411_47780</name>
</gene>
<organism evidence="2 3">
    <name type="scientific">Actinomadura fulvescens</name>
    <dbReference type="NCBI Taxonomy" id="46160"/>
    <lineage>
        <taxon>Bacteria</taxon>
        <taxon>Bacillati</taxon>
        <taxon>Actinomycetota</taxon>
        <taxon>Actinomycetes</taxon>
        <taxon>Streptosporangiales</taxon>
        <taxon>Thermomonosporaceae</taxon>
        <taxon>Actinomadura</taxon>
    </lineage>
</organism>
<keyword evidence="3" id="KW-1185">Reference proteome</keyword>
<evidence type="ECO:0000313" key="2">
    <source>
        <dbReference type="EMBL" id="GAA2607987.1"/>
    </source>
</evidence>
<reference evidence="3" key="1">
    <citation type="journal article" date="2019" name="Int. J. Syst. Evol. Microbiol.">
        <title>The Global Catalogue of Microorganisms (GCM) 10K type strain sequencing project: providing services to taxonomists for standard genome sequencing and annotation.</title>
        <authorList>
            <consortium name="The Broad Institute Genomics Platform"/>
            <consortium name="The Broad Institute Genome Sequencing Center for Infectious Disease"/>
            <person name="Wu L."/>
            <person name="Ma J."/>
        </authorList>
    </citation>
    <scope>NUCLEOTIDE SEQUENCE [LARGE SCALE GENOMIC DNA]</scope>
    <source>
        <strain evidence="3">JCM 6833</strain>
    </source>
</reference>
<sequence length="60" mass="6207">MRDLTWVSGTRAIARRLISFPAIPPLLFVAGGAASAVTATQWGLWIAFAGLAGYALSGST</sequence>
<proteinExistence type="predicted"/>
<keyword evidence="1" id="KW-0812">Transmembrane</keyword>